<dbReference type="SUPFAM" id="SSF48113">
    <property type="entry name" value="Heme-dependent peroxidases"/>
    <property type="match status" value="1"/>
</dbReference>
<keyword evidence="4" id="KW-0418">Kinase</keyword>
<dbReference type="Pfam" id="PF00141">
    <property type="entry name" value="peroxidase"/>
    <property type="match status" value="1"/>
</dbReference>
<dbReference type="PROSITE" id="PS50011">
    <property type="entry name" value="PROTEIN_KINASE_DOM"/>
    <property type="match status" value="1"/>
</dbReference>
<keyword evidence="5" id="KW-0106">Calcium</keyword>
<dbReference type="InterPro" id="IPR002016">
    <property type="entry name" value="Haem_peroxidase"/>
</dbReference>
<evidence type="ECO:0000256" key="2">
    <source>
        <dbReference type="ARBA" id="ARBA00022679"/>
    </source>
</evidence>
<dbReference type="GO" id="GO:0004709">
    <property type="term" value="F:MAP kinase kinase kinase activity"/>
    <property type="evidence" value="ECO:0007669"/>
    <property type="project" value="TreeGrafter"/>
</dbReference>
<evidence type="ECO:0000256" key="3">
    <source>
        <dbReference type="ARBA" id="ARBA00022741"/>
    </source>
</evidence>
<evidence type="ECO:0000259" key="11">
    <source>
        <dbReference type="PROSITE" id="PS50011"/>
    </source>
</evidence>
<dbReference type="EMBL" id="LR862144">
    <property type="protein sequence ID" value="CAD1824639.1"/>
    <property type="molecule type" value="Genomic_DNA"/>
</dbReference>
<dbReference type="PRINTS" id="PR00459">
    <property type="entry name" value="ASPEROXIDASE"/>
</dbReference>
<evidence type="ECO:0000256" key="1">
    <source>
        <dbReference type="ARBA" id="ARBA00006529"/>
    </source>
</evidence>
<evidence type="ECO:0000256" key="7">
    <source>
        <dbReference type="ARBA" id="ARBA00022958"/>
    </source>
</evidence>
<protein>
    <recommendedName>
        <fullName evidence="11">Protein kinase domain-containing protein</fullName>
    </recommendedName>
</protein>
<dbReference type="GO" id="GO:0005524">
    <property type="term" value="F:ATP binding"/>
    <property type="evidence" value="ECO:0007669"/>
    <property type="project" value="UniProtKB-KW"/>
</dbReference>
<dbReference type="InterPro" id="IPR050538">
    <property type="entry name" value="MAP_kinase_kinase_kinase"/>
</dbReference>
<feature type="domain" description="Protein kinase" evidence="11">
    <location>
        <begin position="1"/>
        <end position="297"/>
    </location>
</feature>
<dbReference type="InterPro" id="IPR011009">
    <property type="entry name" value="Kinase-like_dom_sf"/>
</dbReference>
<proteinExistence type="inferred from homology"/>
<dbReference type="PRINTS" id="PR00458">
    <property type="entry name" value="PEROXIDASE"/>
</dbReference>
<dbReference type="PANTHER" id="PTHR48016:SF45">
    <property type="entry name" value="OS04G0559800 PROTEIN"/>
    <property type="match status" value="1"/>
</dbReference>
<evidence type="ECO:0000256" key="8">
    <source>
        <dbReference type="ARBA" id="ARBA00047994"/>
    </source>
</evidence>
<organism evidence="12">
    <name type="scientific">Ananas comosus var. bracteatus</name>
    <name type="common">red pineapple</name>
    <dbReference type="NCBI Taxonomy" id="296719"/>
    <lineage>
        <taxon>Eukaryota</taxon>
        <taxon>Viridiplantae</taxon>
        <taxon>Streptophyta</taxon>
        <taxon>Embryophyta</taxon>
        <taxon>Tracheophyta</taxon>
        <taxon>Spermatophyta</taxon>
        <taxon>Magnoliopsida</taxon>
        <taxon>Liliopsida</taxon>
        <taxon>Poales</taxon>
        <taxon>Bromeliaceae</taxon>
        <taxon>Bromelioideae</taxon>
        <taxon>Ananas</taxon>
    </lineage>
</organism>
<evidence type="ECO:0000256" key="9">
    <source>
        <dbReference type="RuleBase" id="RU004241"/>
    </source>
</evidence>
<keyword evidence="3" id="KW-0547">Nucleotide-binding</keyword>
<evidence type="ECO:0000256" key="6">
    <source>
        <dbReference type="ARBA" id="ARBA00022840"/>
    </source>
</evidence>
<gene>
    <name evidence="12" type="ORF">CB5_LOCUS7850</name>
</gene>
<name>A0A6V7P1E8_ANACO</name>
<evidence type="ECO:0000256" key="10">
    <source>
        <dbReference type="SAM" id="MobiDB-lite"/>
    </source>
</evidence>
<feature type="region of interest" description="Disordered" evidence="10">
    <location>
        <begin position="197"/>
        <end position="218"/>
    </location>
</feature>
<dbReference type="Gene3D" id="1.10.510.10">
    <property type="entry name" value="Transferase(Phosphotransferase) domain 1"/>
    <property type="match status" value="1"/>
</dbReference>
<keyword evidence="6" id="KW-0067">ATP-binding</keyword>
<reference evidence="12" key="1">
    <citation type="submission" date="2020-07" db="EMBL/GenBank/DDBJ databases">
        <authorList>
            <person name="Lin J."/>
        </authorList>
    </citation>
    <scope>NUCLEOTIDE SEQUENCE</scope>
</reference>
<evidence type="ECO:0000256" key="4">
    <source>
        <dbReference type="ARBA" id="ARBA00022777"/>
    </source>
</evidence>
<dbReference type="SUPFAM" id="SSF56112">
    <property type="entry name" value="Protein kinase-like (PK-like)"/>
    <property type="match status" value="1"/>
</dbReference>
<dbReference type="InterPro" id="IPR002207">
    <property type="entry name" value="Peroxidase_I"/>
</dbReference>
<dbReference type="Pfam" id="PF00069">
    <property type="entry name" value="Pkinase"/>
    <property type="match status" value="1"/>
</dbReference>
<dbReference type="Gene3D" id="1.10.520.10">
    <property type="match status" value="1"/>
</dbReference>
<accession>A0A6V7P1E8</accession>
<comment type="similarity">
    <text evidence="1">Belongs to the protein kinase superfamily. STE Ser/Thr protein kinase family. MAP kinase kinase kinase subfamily.</text>
</comment>
<evidence type="ECO:0000256" key="5">
    <source>
        <dbReference type="ARBA" id="ARBA00022837"/>
    </source>
</evidence>
<dbReference type="InterPro" id="IPR010255">
    <property type="entry name" value="Haem_peroxidase_sf"/>
</dbReference>
<dbReference type="PANTHER" id="PTHR48016">
    <property type="entry name" value="MAP KINASE KINASE KINASE SSK2-RELATED-RELATED"/>
    <property type="match status" value="1"/>
</dbReference>
<dbReference type="GO" id="GO:0016688">
    <property type="term" value="F:L-ascorbate peroxidase activity"/>
    <property type="evidence" value="ECO:0007669"/>
    <property type="project" value="UniProtKB-EC"/>
</dbReference>
<sequence>MARRQGKTQREQMRLLVFMQDSVLSWPKKCIFHSLISGKKCKKLKGWQKLFLRNIKGANLLVDPNGRVKLADFGMAKHISGQSCPLSFKGSPYWMAPEVIKNTNSCCLVVDIWSLGCTVLEMATSKPPWSQYEGAGTSHFGAFTTGLVNVLKLIQTIKDKYSGVTYADLFQLASATAIEEAGGPKIPMKYGRVDVTGPEQCPAERKLPDGPGAPGGQSSTVQWLKFDNSYFKDIKEQKDEDLLVLPTDAVLFEDPSFKAHVEYETAKRHYAHVDCPNQQSTSISLQEFPQNHMKHNL</sequence>
<dbReference type="AlphaFoldDB" id="A0A6V7P1E8"/>
<dbReference type="GO" id="GO:0006979">
    <property type="term" value="P:response to oxidative stress"/>
    <property type="evidence" value="ECO:0007669"/>
    <property type="project" value="InterPro"/>
</dbReference>
<dbReference type="GO" id="GO:0020037">
    <property type="term" value="F:heme binding"/>
    <property type="evidence" value="ECO:0007669"/>
    <property type="project" value="InterPro"/>
</dbReference>
<keyword evidence="2" id="KW-0808">Transferase</keyword>
<dbReference type="InterPro" id="IPR000719">
    <property type="entry name" value="Prot_kinase_dom"/>
</dbReference>
<dbReference type="GO" id="GO:0005737">
    <property type="term" value="C:cytoplasm"/>
    <property type="evidence" value="ECO:0007669"/>
    <property type="project" value="TreeGrafter"/>
</dbReference>
<comment type="catalytic activity">
    <reaction evidence="8">
        <text>L-ascorbate + H2O2 = L-dehydroascorbate + 2 H2O</text>
        <dbReference type="Rhea" id="RHEA:22996"/>
        <dbReference type="ChEBI" id="CHEBI:15377"/>
        <dbReference type="ChEBI" id="CHEBI:16240"/>
        <dbReference type="ChEBI" id="CHEBI:38290"/>
        <dbReference type="ChEBI" id="CHEBI:58539"/>
        <dbReference type="EC" id="1.11.1.11"/>
    </reaction>
</comment>
<comment type="similarity">
    <text evidence="9">Belongs to the peroxidase family.</text>
</comment>
<evidence type="ECO:0000313" key="12">
    <source>
        <dbReference type="EMBL" id="CAD1824639.1"/>
    </source>
</evidence>
<keyword evidence="7" id="KW-0630">Potassium</keyword>
<dbReference type="SMART" id="SM00220">
    <property type="entry name" value="S_TKc"/>
    <property type="match status" value="1"/>
</dbReference>